<protein>
    <submittedName>
        <fullName evidence="1">Uncharacterized protein</fullName>
    </submittedName>
</protein>
<keyword evidence="2" id="KW-1185">Reference proteome</keyword>
<organism evidence="1 2">
    <name type="scientific">Cladorrhinum samala</name>
    <dbReference type="NCBI Taxonomy" id="585594"/>
    <lineage>
        <taxon>Eukaryota</taxon>
        <taxon>Fungi</taxon>
        <taxon>Dikarya</taxon>
        <taxon>Ascomycota</taxon>
        <taxon>Pezizomycotina</taxon>
        <taxon>Sordariomycetes</taxon>
        <taxon>Sordariomycetidae</taxon>
        <taxon>Sordariales</taxon>
        <taxon>Podosporaceae</taxon>
        <taxon>Cladorrhinum</taxon>
    </lineage>
</organism>
<comment type="caution">
    <text evidence="1">The sequence shown here is derived from an EMBL/GenBank/DDBJ whole genome shotgun (WGS) entry which is preliminary data.</text>
</comment>
<accession>A0AAV9HXZ3</accession>
<name>A0AAV9HXZ3_9PEZI</name>
<gene>
    <name evidence="1" type="ORF">QBC42DRAFT_283206</name>
</gene>
<reference evidence="1" key="1">
    <citation type="journal article" date="2023" name="Mol. Phylogenet. Evol.">
        <title>Genome-scale phylogeny and comparative genomics of the fungal order Sordariales.</title>
        <authorList>
            <person name="Hensen N."/>
            <person name="Bonometti L."/>
            <person name="Westerberg I."/>
            <person name="Brannstrom I.O."/>
            <person name="Guillou S."/>
            <person name="Cros-Aarteil S."/>
            <person name="Calhoun S."/>
            <person name="Haridas S."/>
            <person name="Kuo A."/>
            <person name="Mondo S."/>
            <person name="Pangilinan J."/>
            <person name="Riley R."/>
            <person name="LaButti K."/>
            <person name="Andreopoulos B."/>
            <person name="Lipzen A."/>
            <person name="Chen C."/>
            <person name="Yan M."/>
            <person name="Daum C."/>
            <person name="Ng V."/>
            <person name="Clum A."/>
            <person name="Steindorff A."/>
            <person name="Ohm R.A."/>
            <person name="Martin F."/>
            <person name="Silar P."/>
            <person name="Natvig D.O."/>
            <person name="Lalanne C."/>
            <person name="Gautier V."/>
            <person name="Ament-Velasquez S.L."/>
            <person name="Kruys A."/>
            <person name="Hutchinson M.I."/>
            <person name="Powell A.J."/>
            <person name="Barry K."/>
            <person name="Miller A.N."/>
            <person name="Grigoriev I.V."/>
            <person name="Debuchy R."/>
            <person name="Gladieux P."/>
            <person name="Hiltunen Thoren M."/>
            <person name="Johannesson H."/>
        </authorList>
    </citation>
    <scope>NUCLEOTIDE SEQUENCE</scope>
    <source>
        <strain evidence="1">PSN324</strain>
    </source>
</reference>
<dbReference type="AlphaFoldDB" id="A0AAV9HXZ3"/>
<dbReference type="EMBL" id="MU864938">
    <property type="protein sequence ID" value="KAK4465566.1"/>
    <property type="molecule type" value="Genomic_DNA"/>
</dbReference>
<sequence length="200" mass="22782">MVRSLEDQIKVVTKWFRRNKKAAQQIKTHQAPGTNQSKSTASFAVRSVKRLKSLVRNTCTPPTFVLIEPWHLTEGDDFYHGQYVAMNRELLEIDGAEISELAAGGAGVRRVPLSPEEQNVPYQSSYVDEDELFLPAANLPAQPDCFFVGICHHLKDEGIPLHCILRTFLPQQREPHGGRNLRRVQGMRDLNLKFRQHDIN</sequence>
<dbReference type="Proteomes" id="UP001321749">
    <property type="component" value="Unassembled WGS sequence"/>
</dbReference>
<evidence type="ECO:0000313" key="1">
    <source>
        <dbReference type="EMBL" id="KAK4465566.1"/>
    </source>
</evidence>
<reference evidence="1" key="2">
    <citation type="submission" date="2023-06" db="EMBL/GenBank/DDBJ databases">
        <authorList>
            <consortium name="Lawrence Berkeley National Laboratory"/>
            <person name="Mondo S.J."/>
            <person name="Hensen N."/>
            <person name="Bonometti L."/>
            <person name="Westerberg I."/>
            <person name="Brannstrom I.O."/>
            <person name="Guillou S."/>
            <person name="Cros-Aarteil S."/>
            <person name="Calhoun S."/>
            <person name="Haridas S."/>
            <person name="Kuo A."/>
            <person name="Pangilinan J."/>
            <person name="Riley R."/>
            <person name="Labutti K."/>
            <person name="Andreopoulos B."/>
            <person name="Lipzen A."/>
            <person name="Chen C."/>
            <person name="Yanf M."/>
            <person name="Daum C."/>
            <person name="Ng V."/>
            <person name="Clum A."/>
            <person name="Steindorff A."/>
            <person name="Ohm R."/>
            <person name="Martin F."/>
            <person name="Silar P."/>
            <person name="Natvig D."/>
            <person name="Lalanne C."/>
            <person name="Gautier V."/>
            <person name="Ament-Velasquez S.L."/>
            <person name="Kruys A."/>
            <person name="Hutchinson M.I."/>
            <person name="Powell A.J."/>
            <person name="Barry K."/>
            <person name="Miller A.N."/>
            <person name="Grigoriev I.V."/>
            <person name="Debuchy R."/>
            <person name="Gladieux P."/>
            <person name="Thoren M.H."/>
            <person name="Johannesson H."/>
        </authorList>
    </citation>
    <scope>NUCLEOTIDE SEQUENCE</scope>
    <source>
        <strain evidence="1">PSN324</strain>
    </source>
</reference>
<evidence type="ECO:0000313" key="2">
    <source>
        <dbReference type="Proteomes" id="UP001321749"/>
    </source>
</evidence>
<proteinExistence type="predicted"/>